<reference evidence="2 3" key="1">
    <citation type="submission" date="2019-03" db="EMBL/GenBank/DDBJ databases">
        <title>First draft genome of Liparis tanakae, snailfish: a comprehensive survey of snailfish specific genes.</title>
        <authorList>
            <person name="Kim W."/>
            <person name="Song I."/>
            <person name="Jeong J.-H."/>
            <person name="Kim D."/>
            <person name="Kim S."/>
            <person name="Ryu S."/>
            <person name="Song J.Y."/>
            <person name="Lee S.K."/>
        </authorList>
    </citation>
    <scope>NUCLEOTIDE SEQUENCE [LARGE SCALE GENOMIC DNA]</scope>
    <source>
        <tissue evidence="2">Muscle</tissue>
    </source>
</reference>
<comment type="caution">
    <text evidence="2">The sequence shown here is derived from an EMBL/GenBank/DDBJ whole genome shotgun (WGS) entry which is preliminary data.</text>
</comment>
<protein>
    <submittedName>
        <fullName evidence="2">Uncharacterized protein</fullName>
    </submittedName>
</protein>
<dbReference type="Proteomes" id="UP000314294">
    <property type="component" value="Unassembled WGS sequence"/>
</dbReference>
<evidence type="ECO:0000313" key="3">
    <source>
        <dbReference type="Proteomes" id="UP000314294"/>
    </source>
</evidence>
<evidence type="ECO:0000313" key="2">
    <source>
        <dbReference type="EMBL" id="TNN86029.1"/>
    </source>
</evidence>
<evidence type="ECO:0000256" key="1">
    <source>
        <dbReference type="SAM" id="MobiDB-lite"/>
    </source>
</evidence>
<keyword evidence="3" id="KW-1185">Reference proteome</keyword>
<feature type="compositionally biased region" description="Polar residues" evidence="1">
    <location>
        <begin position="1"/>
        <end position="15"/>
    </location>
</feature>
<name>A0A4Z2J760_9TELE</name>
<sequence length="70" mass="7809">MPLQSLTRHSTQMPQNGPGVIGKDSEVPSMSEEERRGKAPGSLLKHMVMVFRAILKKLVKDTDFPCNKET</sequence>
<organism evidence="2 3">
    <name type="scientific">Liparis tanakae</name>
    <name type="common">Tanaka's snailfish</name>
    <dbReference type="NCBI Taxonomy" id="230148"/>
    <lineage>
        <taxon>Eukaryota</taxon>
        <taxon>Metazoa</taxon>
        <taxon>Chordata</taxon>
        <taxon>Craniata</taxon>
        <taxon>Vertebrata</taxon>
        <taxon>Euteleostomi</taxon>
        <taxon>Actinopterygii</taxon>
        <taxon>Neopterygii</taxon>
        <taxon>Teleostei</taxon>
        <taxon>Neoteleostei</taxon>
        <taxon>Acanthomorphata</taxon>
        <taxon>Eupercaria</taxon>
        <taxon>Perciformes</taxon>
        <taxon>Cottioidei</taxon>
        <taxon>Cottales</taxon>
        <taxon>Liparidae</taxon>
        <taxon>Liparis</taxon>
    </lineage>
</organism>
<feature type="region of interest" description="Disordered" evidence="1">
    <location>
        <begin position="1"/>
        <end position="40"/>
    </location>
</feature>
<dbReference type="AlphaFoldDB" id="A0A4Z2J760"/>
<gene>
    <name evidence="2" type="ORF">EYF80_003873</name>
</gene>
<accession>A0A4Z2J760</accession>
<dbReference type="EMBL" id="SRLO01000018">
    <property type="protein sequence ID" value="TNN86029.1"/>
    <property type="molecule type" value="Genomic_DNA"/>
</dbReference>
<proteinExistence type="predicted"/>